<keyword evidence="3" id="KW-1185">Reference proteome</keyword>
<keyword evidence="1" id="KW-0812">Transmembrane</keyword>
<comment type="caution">
    <text evidence="2">The sequence shown here is derived from an EMBL/GenBank/DDBJ whole genome shotgun (WGS) entry which is preliminary data.</text>
</comment>
<dbReference type="RefSeq" id="WP_191704146.1">
    <property type="nucleotide sequence ID" value="NZ_JACSPW010000009.1"/>
</dbReference>
<evidence type="ECO:0000313" key="2">
    <source>
        <dbReference type="EMBL" id="MBD8033619.1"/>
    </source>
</evidence>
<keyword evidence="1" id="KW-1133">Transmembrane helix</keyword>
<reference evidence="2 3" key="1">
    <citation type="submission" date="2020-08" db="EMBL/GenBank/DDBJ databases">
        <title>A Genomic Blueprint of the Chicken Gut Microbiome.</title>
        <authorList>
            <person name="Gilroy R."/>
            <person name="Ravi A."/>
            <person name="Getino M."/>
            <person name="Pursley I."/>
            <person name="Horton D.L."/>
            <person name="Alikhan N.-F."/>
            <person name="Baker D."/>
            <person name="Gharbi K."/>
            <person name="Hall N."/>
            <person name="Watson M."/>
            <person name="Adriaenssens E.M."/>
            <person name="Foster-Nyarko E."/>
            <person name="Jarju S."/>
            <person name="Secka A."/>
            <person name="Antonio M."/>
            <person name="Oren A."/>
            <person name="Chaudhuri R."/>
            <person name="La Ragione R.M."/>
            <person name="Hildebrand F."/>
            <person name="Pallen M.J."/>
        </authorList>
    </citation>
    <scope>NUCLEOTIDE SEQUENCE [LARGE SCALE GENOMIC DNA]</scope>
    <source>
        <strain evidence="2 3">Sa1YVA6</strain>
    </source>
</reference>
<keyword evidence="1" id="KW-0472">Membrane</keyword>
<feature type="transmembrane region" description="Helical" evidence="1">
    <location>
        <begin position="56"/>
        <end position="75"/>
    </location>
</feature>
<protein>
    <submittedName>
        <fullName evidence="2">DUF4230 domain-containing protein</fullName>
    </submittedName>
</protein>
<dbReference type="EMBL" id="JACSPW010000009">
    <property type="protein sequence ID" value="MBD8033619.1"/>
    <property type="molecule type" value="Genomic_DNA"/>
</dbReference>
<organism evidence="2 3">
    <name type="scientific">Solibacillus merdavium</name>
    <dbReference type="NCBI Taxonomy" id="2762218"/>
    <lineage>
        <taxon>Bacteria</taxon>
        <taxon>Bacillati</taxon>
        <taxon>Bacillota</taxon>
        <taxon>Bacilli</taxon>
        <taxon>Bacillales</taxon>
        <taxon>Caryophanaceae</taxon>
        <taxon>Solibacillus</taxon>
    </lineage>
</organism>
<name>A0ABR8XNV0_9BACL</name>
<evidence type="ECO:0000256" key="1">
    <source>
        <dbReference type="SAM" id="Phobius"/>
    </source>
</evidence>
<dbReference type="Proteomes" id="UP000600565">
    <property type="component" value="Unassembled WGS sequence"/>
</dbReference>
<dbReference type="InterPro" id="IPR025324">
    <property type="entry name" value="DUF4230"/>
</dbReference>
<sequence>MSKKDEALIQIERVLEELKKGDEESAATAVVGQNRGNTNISGTLFKILFKFWGLKLFLIALLLIALTFGSTWLFFGSTFKNESTVFIEQVQELATLATAEAHVTVTIEEEDNKLFGNNIAINLPGTKRELLLIVPATVIAGVDLKGITSDDIKVNDDKKELEIVLPRATLIHDPAIQMDQVKTFSDEGLFRGEVKWNEGFDLAAIAQKEIKDKAIEIGLLESAEKSAEKVLKGFFSNLGYTVKITFN</sequence>
<accession>A0ABR8XNV0</accession>
<dbReference type="Pfam" id="PF14014">
    <property type="entry name" value="DUF4230"/>
    <property type="match status" value="1"/>
</dbReference>
<proteinExistence type="predicted"/>
<evidence type="ECO:0000313" key="3">
    <source>
        <dbReference type="Proteomes" id="UP000600565"/>
    </source>
</evidence>
<gene>
    <name evidence="2" type="ORF">H9632_11095</name>
</gene>